<dbReference type="InterPro" id="IPR029000">
    <property type="entry name" value="Cyclophilin-like_dom_sf"/>
</dbReference>
<feature type="domain" description="6-phospho-N-acetylmuramidase C-terminal" evidence="1">
    <location>
        <begin position="244"/>
        <end position="355"/>
    </location>
</feature>
<dbReference type="AlphaFoldDB" id="A0A174F8U6"/>
<evidence type="ECO:0000259" key="2">
    <source>
        <dbReference type="Pfam" id="PF19200"/>
    </source>
</evidence>
<dbReference type="RefSeq" id="WP_055277105.1">
    <property type="nucleotide sequence ID" value="NZ_CYZV01000025.1"/>
</dbReference>
<dbReference type="EMBL" id="CYZV01000025">
    <property type="protein sequence ID" value="CUO44750.1"/>
    <property type="molecule type" value="Genomic_DNA"/>
</dbReference>
<dbReference type="InterPro" id="IPR043894">
    <property type="entry name" value="MupG_C"/>
</dbReference>
<feature type="domain" description="6-phospho-N-acetylmuramidase N-terminal" evidence="2">
    <location>
        <begin position="3"/>
        <end position="236"/>
    </location>
</feature>
<dbReference type="SUPFAM" id="SSF50891">
    <property type="entry name" value="Cyclophilin-like"/>
    <property type="match status" value="1"/>
</dbReference>
<dbReference type="SUPFAM" id="SSF51445">
    <property type="entry name" value="(Trans)glycosidases"/>
    <property type="match status" value="1"/>
</dbReference>
<name>A0A174F8U6_9CLOT</name>
<organism evidence="3 4">
    <name type="scientific">Clostridium disporicum</name>
    <dbReference type="NCBI Taxonomy" id="84024"/>
    <lineage>
        <taxon>Bacteria</taxon>
        <taxon>Bacillati</taxon>
        <taxon>Bacillota</taxon>
        <taxon>Clostridia</taxon>
        <taxon>Eubacteriales</taxon>
        <taxon>Clostridiaceae</taxon>
        <taxon>Clostridium</taxon>
    </lineage>
</organism>
<dbReference type="Gene3D" id="3.20.20.70">
    <property type="entry name" value="Aldolase class I"/>
    <property type="match status" value="1"/>
</dbReference>
<dbReference type="Gene3D" id="2.40.100.10">
    <property type="entry name" value="Cyclophilin-like"/>
    <property type="match status" value="1"/>
</dbReference>
<dbReference type="InterPro" id="IPR017853">
    <property type="entry name" value="GH"/>
</dbReference>
<accession>A0A174F8U6</accession>
<gene>
    <name evidence="3" type="ORF">ERS852470_02365</name>
</gene>
<dbReference type="InterPro" id="IPR043797">
    <property type="entry name" value="MupG_N"/>
</dbReference>
<evidence type="ECO:0000313" key="3">
    <source>
        <dbReference type="EMBL" id="CUO44750.1"/>
    </source>
</evidence>
<reference evidence="3 4" key="1">
    <citation type="submission" date="2015-09" db="EMBL/GenBank/DDBJ databases">
        <authorList>
            <consortium name="Pathogen Informatics"/>
        </authorList>
    </citation>
    <scope>NUCLEOTIDE SEQUENCE [LARGE SCALE GENOMIC DNA]</scope>
    <source>
        <strain evidence="3 4">2789STDY5834855</strain>
    </source>
</reference>
<dbReference type="PANTHER" id="PTHR38435">
    <property type="match status" value="1"/>
</dbReference>
<dbReference type="OrthoDB" id="5809921at2"/>
<sequence>MSLGISVYFGLDNTMEENIKLLSEAKKLGFTRIFTSLHIPEANYEILKKEVNEFFNIAKGYEMDIISDISPNTFKFLELENMDLEGLRNYGVKTIRIDFGYTPKEISRMSKNNCNIKIQLNASTVTEDFLLELDKYNPDYKNIDALHNFYPRKGTGISEECMLEKNKILNKRGIKTCAFVQSNNRKRSPLMDGLPTLEDHRGLDVRKAANHLFALNNESVFIGDSLPSIKELEDLADLNEEAIELEIELKIRDKVVERILGETFSARTDEARDAIRAAESRLILNNDIINPMNTIDKKYGDITIDNIEYKRYMGELQILKVNQSSDRRTNVLASVLQNDFYLLKYIKGGKKFYFNIINNK</sequence>
<dbReference type="Pfam" id="PF19200">
    <property type="entry name" value="MupG_N"/>
    <property type="match status" value="1"/>
</dbReference>
<dbReference type="InterPro" id="IPR013785">
    <property type="entry name" value="Aldolase_TIM"/>
</dbReference>
<evidence type="ECO:0000259" key="1">
    <source>
        <dbReference type="Pfam" id="PF05913"/>
    </source>
</evidence>
<protein>
    <submittedName>
        <fullName evidence="3">Outer surface protein</fullName>
    </submittedName>
</protein>
<evidence type="ECO:0000313" key="4">
    <source>
        <dbReference type="Proteomes" id="UP000095558"/>
    </source>
</evidence>
<dbReference type="InterPro" id="IPR008589">
    <property type="entry name" value="MupG"/>
</dbReference>
<dbReference type="Proteomes" id="UP000095558">
    <property type="component" value="Unassembled WGS sequence"/>
</dbReference>
<dbReference type="PANTHER" id="PTHR38435:SF2">
    <property type="entry name" value="DUF871 DOMAIN-CONTAINING PROTEIN"/>
    <property type="match status" value="1"/>
</dbReference>
<proteinExistence type="predicted"/>
<dbReference type="Pfam" id="PF05913">
    <property type="entry name" value="MupG_C"/>
    <property type="match status" value="1"/>
</dbReference>